<keyword evidence="5" id="KW-0472">Membrane</keyword>
<evidence type="ECO:0000256" key="2">
    <source>
        <dbReference type="ARBA" id="ARBA00007886"/>
    </source>
</evidence>
<evidence type="ECO:0000256" key="4">
    <source>
        <dbReference type="ARBA" id="ARBA00022729"/>
    </source>
</evidence>
<evidence type="ECO:0000259" key="9">
    <source>
        <dbReference type="Pfam" id="PF25198"/>
    </source>
</evidence>
<dbReference type="PANTHER" id="PTHR35789">
    <property type="entry name" value="SPORE GERMINATION PROTEIN B3"/>
    <property type="match status" value="1"/>
</dbReference>
<gene>
    <name evidence="10" type="ORF">A8990_14253</name>
</gene>
<dbReference type="Pfam" id="PF25198">
    <property type="entry name" value="Spore_GerAC_N"/>
    <property type="match status" value="1"/>
</dbReference>
<evidence type="ECO:0000313" key="11">
    <source>
        <dbReference type="Proteomes" id="UP000256304"/>
    </source>
</evidence>
<dbReference type="AlphaFoldDB" id="A0A3D9QUV1"/>
<dbReference type="EMBL" id="QTTN01000042">
    <property type="protein sequence ID" value="REE67626.1"/>
    <property type="molecule type" value="Genomic_DNA"/>
</dbReference>
<name>A0A3D9QUV1_9BACL</name>
<sequence>MMRLLMRMLIIMLLFLCTGCWDMREINYLAIVNMTAADIDPKTGKFIAYYQVINPTSMSAKQSGPTKASVYTYTVTEESPGLLTEKTNTVMSRMLFTPHLQCYVFTERYANQGLRDLINYLEQFTDRRTNVYAVVTDAPLQKVMYSFTPLDRIPGRNIRMMMDWQARSLGMSRRMTQLKDIVEGIPLSRPTIVPMLHFHGDGQASQSDRVESIDAIEPGFELADGAVFLQAKMAGKVDRDTMTLFFVLNGEASKSFDNLKVNGAHVDVEANHIKVKRYWGKSRLRITIHSNLKVLYNGQKSPLTARNAHQIEMAFNKSFQKQADQFVQLAKQKHWDLLGIGDTKQGRGRWRDFDVTFDVSSKATVFGNTRTPYQ</sequence>
<keyword evidence="11" id="KW-1185">Reference proteome</keyword>
<feature type="domain" description="Spore germination GerAC-like C-terminal" evidence="8">
    <location>
        <begin position="225"/>
        <end position="364"/>
    </location>
</feature>
<evidence type="ECO:0000313" key="10">
    <source>
        <dbReference type="EMBL" id="REE67626.1"/>
    </source>
</evidence>
<reference evidence="10 11" key="1">
    <citation type="submission" date="2018-08" db="EMBL/GenBank/DDBJ databases">
        <title>Genomic Encyclopedia of Type Strains, Phase III (KMG-III): the genomes of soil and plant-associated and newly described type strains.</title>
        <authorList>
            <person name="Whitman W."/>
        </authorList>
    </citation>
    <scope>NUCLEOTIDE SEQUENCE [LARGE SCALE GENOMIC DNA]</scope>
    <source>
        <strain evidence="10 11">CGMCC 1.10966</strain>
    </source>
</reference>
<evidence type="ECO:0000259" key="8">
    <source>
        <dbReference type="Pfam" id="PF05504"/>
    </source>
</evidence>
<evidence type="ECO:0000256" key="3">
    <source>
        <dbReference type="ARBA" id="ARBA00022544"/>
    </source>
</evidence>
<keyword evidence="6" id="KW-0564">Palmitate</keyword>
<evidence type="ECO:0000256" key="6">
    <source>
        <dbReference type="ARBA" id="ARBA00023139"/>
    </source>
</evidence>
<dbReference type="OrthoDB" id="9816067at2"/>
<evidence type="ECO:0000256" key="7">
    <source>
        <dbReference type="ARBA" id="ARBA00023288"/>
    </source>
</evidence>
<dbReference type="Pfam" id="PF05504">
    <property type="entry name" value="Spore_GerAC"/>
    <property type="match status" value="1"/>
</dbReference>
<evidence type="ECO:0000256" key="1">
    <source>
        <dbReference type="ARBA" id="ARBA00004635"/>
    </source>
</evidence>
<organism evidence="10 11">
    <name type="scientific">Paenibacillus taihuensis</name>
    <dbReference type="NCBI Taxonomy" id="1156355"/>
    <lineage>
        <taxon>Bacteria</taxon>
        <taxon>Bacillati</taxon>
        <taxon>Bacillota</taxon>
        <taxon>Bacilli</taxon>
        <taxon>Bacillales</taxon>
        <taxon>Paenibacillaceae</taxon>
        <taxon>Paenibacillus</taxon>
    </lineage>
</organism>
<feature type="domain" description="Spore germination protein N-terminal" evidence="9">
    <location>
        <begin position="22"/>
        <end position="185"/>
    </location>
</feature>
<dbReference type="GO" id="GO:0009847">
    <property type="term" value="P:spore germination"/>
    <property type="evidence" value="ECO:0007669"/>
    <property type="project" value="InterPro"/>
</dbReference>
<dbReference type="InterPro" id="IPR057336">
    <property type="entry name" value="GerAC_N"/>
</dbReference>
<evidence type="ECO:0000256" key="5">
    <source>
        <dbReference type="ARBA" id="ARBA00023136"/>
    </source>
</evidence>
<proteinExistence type="inferred from homology"/>
<comment type="subcellular location">
    <subcellularLocation>
        <location evidence="1">Membrane</location>
        <topology evidence="1">Lipid-anchor</topology>
    </subcellularLocation>
</comment>
<dbReference type="Proteomes" id="UP000256304">
    <property type="component" value="Unassembled WGS sequence"/>
</dbReference>
<keyword evidence="4" id="KW-0732">Signal</keyword>
<comment type="caution">
    <text evidence="10">The sequence shown here is derived from an EMBL/GenBank/DDBJ whole genome shotgun (WGS) entry which is preliminary data.</text>
</comment>
<dbReference type="GO" id="GO:0016020">
    <property type="term" value="C:membrane"/>
    <property type="evidence" value="ECO:0007669"/>
    <property type="project" value="UniProtKB-SubCell"/>
</dbReference>
<dbReference type="RefSeq" id="WP_116191898.1">
    <property type="nucleotide sequence ID" value="NZ_QTTN01000042.1"/>
</dbReference>
<accession>A0A3D9QUV1</accession>
<keyword evidence="7" id="KW-0449">Lipoprotein</keyword>
<comment type="similarity">
    <text evidence="2">Belongs to the GerABKC lipoprotein family.</text>
</comment>
<protein>
    <submittedName>
        <fullName evidence="10">Ger(X)C family germination protein</fullName>
    </submittedName>
</protein>
<dbReference type="InterPro" id="IPR046953">
    <property type="entry name" value="Spore_GerAC-like_C"/>
</dbReference>
<dbReference type="PANTHER" id="PTHR35789:SF1">
    <property type="entry name" value="SPORE GERMINATION PROTEIN B3"/>
    <property type="match status" value="1"/>
</dbReference>
<keyword evidence="3" id="KW-0309">Germination</keyword>
<dbReference type="InterPro" id="IPR008844">
    <property type="entry name" value="Spore_GerAC-like"/>
</dbReference>